<sequence length="102" mass="11820">YQDVQVLPKLDELKLGGPRTLIVIKPDGKVPPSELQNFFDYQQEKNNLLVLTGQDSLLADAVEERLRELYAIEQIHKRLRPGDTLFEEARDRLEEAEDRFGK</sequence>
<feature type="non-terminal residue" evidence="1">
    <location>
        <position position="1"/>
    </location>
</feature>
<gene>
    <name evidence="1" type="ORF">GV368_10970</name>
</gene>
<dbReference type="Proteomes" id="UP000669605">
    <property type="component" value="Unassembled WGS sequence"/>
</dbReference>
<dbReference type="EMBL" id="JAAAUB010000050">
    <property type="protein sequence ID" value="NMH17587.1"/>
    <property type="molecule type" value="Genomic_DNA"/>
</dbReference>
<comment type="caution">
    <text evidence="1">The sequence shown here is derived from an EMBL/GenBank/DDBJ whole genome shotgun (WGS) entry which is preliminary data.</text>
</comment>
<dbReference type="RefSeq" id="WP_169116547.1">
    <property type="nucleotide sequence ID" value="NZ_JAAAUB010000050.1"/>
</dbReference>
<protein>
    <submittedName>
        <fullName evidence="1">Uncharacterized protein</fullName>
    </submittedName>
</protein>
<feature type="non-terminal residue" evidence="1">
    <location>
        <position position="102"/>
    </location>
</feature>
<evidence type="ECO:0000313" key="2">
    <source>
        <dbReference type="Proteomes" id="UP000669605"/>
    </source>
</evidence>
<reference evidence="1 2" key="1">
    <citation type="journal article" date="2020" name="Curr. Microbiol.">
        <title>Tepidiphilus baoligensis sp. nov., a Novel Bacterium of the Family Hydrogenophilaceae Isolated from an Oil Reservoir.</title>
        <authorList>
            <person name="Zhang X."/>
            <person name="Wang G."/>
            <person name="Ma X."/>
            <person name="Yu J."/>
            <person name="You J."/>
            <person name="Xue Y."/>
            <person name="Ma Y."/>
        </authorList>
    </citation>
    <scope>NUCLEOTIDE SEQUENCE [LARGE SCALE GENOMIC DNA]</scope>
    <source>
        <strain evidence="1 2">B18-69</strain>
    </source>
</reference>
<evidence type="ECO:0000313" key="1">
    <source>
        <dbReference type="EMBL" id="NMH17587.1"/>
    </source>
</evidence>
<name>A0ABX1QNL8_9PROT</name>
<keyword evidence="2" id="KW-1185">Reference proteome</keyword>
<organism evidence="1 2">
    <name type="scientific">Tepidiphilus baoligensis</name>
    <dbReference type="NCBI Taxonomy" id="2698687"/>
    <lineage>
        <taxon>Bacteria</taxon>
        <taxon>Pseudomonadati</taxon>
        <taxon>Pseudomonadota</taxon>
        <taxon>Hydrogenophilia</taxon>
        <taxon>Hydrogenophilales</taxon>
        <taxon>Hydrogenophilaceae</taxon>
        <taxon>Tepidiphilus</taxon>
    </lineage>
</organism>
<proteinExistence type="predicted"/>
<accession>A0ABX1QNL8</accession>